<dbReference type="RefSeq" id="XP_060284540.1">
    <property type="nucleotide sequence ID" value="XM_060430980.1"/>
</dbReference>
<evidence type="ECO:0000313" key="6">
    <source>
        <dbReference type="EMBL" id="KAK1768327.1"/>
    </source>
</evidence>
<dbReference type="InterPro" id="IPR020846">
    <property type="entry name" value="MFS_dom"/>
</dbReference>
<dbReference type="Proteomes" id="UP001244011">
    <property type="component" value="Unassembled WGS sequence"/>
</dbReference>
<feature type="transmembrane region" description="Helical" evidence="4">
    <location>
        <begin position="114"/>
        <end position="136"/>
    </location>
</feature>
<evidence type="ECO:0000256" key="2">
    <source>
        <dbReference type="ARBA" id="ARBA00006727"/>
    </source>
</evidence>
<accession>A0AAJ0FI25</accession>
<evidence type="ECO:0000256" key="4">
    <source>
        <dbReference type="SAM" id="Phobius"/>
    </source>
</evidence>
<feature type="compositionally biased region" description="Polar residues" evidence="3">
    <location>
        <begin position="49"/>
        <end position="64"/>
    </location>
</feature>
<dbReference type="GeneID" id="85314167"/>
<feature type="transmembrane region" description="Helical" evidence="4">
    <location>
        <begin position="73"/>
        <end position="94"/>
    </location>
</feature>
<keyword evidence="4" id="KW-0812">Transmembrane</keyword>
<dbReference type="SUPFAM" id="SSF103473">
    <property type="entry name" value="MFS general substrate transporter"/>
    <property type="match status" value="1"/>
</dbReference>
<reference evidence="6" key="1">
    <citation type="submission" date="2023-06" db="EMBL/GenBank/DDBJ databases">
        <title>Genome-scale phylogeny and comparative genomics of the fungal order Sordariales.</title>
        <authorList>
            <consortium name="Lawrence Berkeley National Laboratory"/>
            <person name="Hensen N."/>
            <person name="Bonometti L."/>
            <person name="Westerberg I."/>
            <person name="Brannstrom I.O."/>
            <person name="Guillou S."/>
            <person name="Cros-Aarteil S."/>
            <person name="Calhoun S."/>
            <person name="Haridas S."/>
            <person name="Kuo A."/>
            <person name="Mondo S."/>
            <person name="Pangilinan J."/>
            <person name="Riley R."/>
            <person name="Labutti K."/>
            <person name="Andreopoulos B."/>
            <person name="Lipzen A."/>
            <person name="Chen C."/>
            <person name="Yanf M."/>
            <person name="Daum C."/>
            <person name="Ng V."/>
            <person name="Clum A."/>
            <person name="Steindorff A."/>
            <person name="Ohm R."/>
            <person name="Martin F."/>
            <person name="Silar P."/>
            <person name="Natvig D."/>
            <person name="Lalanne C."/>
            <person name="Gautier V."/>
            <person name="Ament-Velasquez S.L."/>
            <person name="Kruys A."/>
            <person name="Hutchinson M.I."/>
            <person name="Powell A.J."/>
            <person name="Barry K."/>
            <person name="Miller A.N."/>
            <person name="Grigoriev I.V."/>
            <person name="Debuchy R."/>
            <person name="Gladieux P."/>
            <person name="Thoren M.H."/>
            <person name="Johannesson H."/>
        </authorList>
    </citation>
    <scope>NUCLEOTIDE SEQUENCE</scope>
    <source>
        <strain evidence="6">8032-3</strain>
    </source>
</reference>
<feature type="transmembrane region" description="Helical" evidence="4">
    <location>
        <begin position="312"/>
        <end position="329"/>
    </location>
</feature>
<feature type="region of interest" description="Disordered" evidence="3">
    <location>
        <begin position="34"/>
        <end position="66"/>
    </location>
</feature>
<dbReference type="InterPro" id="IPR036259">
    <property type="entry name" value="MFS_trans_sf"/>
</dbReference>
<name>A0AAJ0FI25_9PEZI</name>
<dbReference type="InterPro" id="IPR050327">
    <property type="entry name" value="Proton-linked_MCT"/>
</dbReference>
<sequence length="468" mass="50594">MPSHQTIGPLRDTAGAGSIQSGMELQTTTPTSLHEPLFATPGYTDPEAANTNTTTASPRGQTRSAELDSGWKPWSVVAGSFCLTVATYGILSSIGLFQTYWQEHQLAEEDSTDISWILSMFGFLDCLVAAPFGVLFDQYGSRLLLPAGCTVYLASFVGLAFATTYSHFMACFVVAGLSAAVPTTVAFSVVSHWFSARRGLAMGIVTVGAAAGGIFFSMVLKALFGSFSWKVSILALFAILTGLMVAGNVLVHTNPDKEERASSEKDFREWLNCFRSVRFWLLCYCIFVYELVLFVQWGSIPSYSVLTSLGDQFQLMMVYNVGAIFGRSLPPWLADRRLGPLNTTLIMNTFTLLVVAALWLPLGDQSAVALFFVVAFMGVGTGSFVPLAATCVGTLCDPENIGTWLGCCYTVISFSALVGNPISQAILNWSGPRALVALLAVLLGSGLFTGLVLRWLCHGRAWIWRGRI</sequence>
<proteinExistence type="inferred from homology"/>
<keyword evidence="4" id="KW-0472">Membrane</keyword>
<feature type="transmembrane region" description="Helical" evidence="4">
    <location>
        <begin position="279"/>
        <end position="300"/>
    </location>
</feature>
<dbReference type="EMBL" id="MU839005">
    <property type="protein sequence ID" value="KAK1768327.1"/>
    <property type="molecule type" value="Genomic_DNA"/>
</dbReference>
<feature type="transmembrane region" description="Helical" evidence="4">
    <location>
        <begin position="199"/>
        <end position="219"/>
    </location>
</feature>
<evidence type="ECO:0000256" key="1">
    <source>
        <dbReference type="ARBA" id="ARBA00004141"/>
    </source>
</evidence>
<comment type="subcellular location">
    <subcellularLocation>
        <location evidence="1">Membrane</location>
        <topology evidence="1">Multi-pass membrane protein</topology>
    </subcellularLocation>
</comment>
<feature type="transmembrane region" description="Helical" evidence="4">
    <location>
        <begin position="167"/>
        <end position="187"/>
    </location>
</feature>
<keyword evidence="7" id="KW-1185">Reference proteome</keyword>
<organism evidence="6 7">
    <name type="scientific">Phialemonium atrogriseum</name>
    <dbReference type="NCBI Taxonomy" id="1093897"/>
    <lineage>
        <taxon>Eukaryota</taxon>
        <taxon>Fungi</taxon>
        <taxon>Dikarya</taxon>
        <taxon>Ascomycota</taxon>
        <taxon>Pezizomycotina</taxon>
        <taxon>Sordariomycetes</taxon>
        <taxon>Sordariomycetidae</taxon>
        <taxon>Cephalothecales</taxon>
        <taxon>Cephalothecaceae</taxon>
        <taxon>Phialemonium</taxon>
    </lineage>
</organism>
<dbReference type="GO" id="GO:0022857">
    <property type="term" value="F:transmembrane transporter activity"/>
    <property type="evidence" value="ECO:0007669"/>
    <property type="project" value="InterPro"/>
</dbReference>
<feature type="transmembrane region" description="Helical" evidence="4">
    <location>
        <begin position="231"/>
        <end position="251"/>
    </location>
</feature>
<evidence type="ECO:0000259" key="5">
    <source>
        <dbReference type="PROSITE" id="PS50850"/>
    </source>
</evidence>
<dbReference type="Gene3D" id="1.20.1250.20">
    <property type="entry name" value="MFS general substrate transporter like domains"/>
    <property type="match status" value="1"/>
</dbReference>
<comment type="caution">
    <text evidence="6">The sequence shown here is derived from an EMBL/GenBank/DDBJ whole genome shotgun (WGS) entry which is preliminary data.</text>
</comment>
<feature type="transmembrane region" description="Helical" evidence="4">
    <location>
        <begin position="401"/>
        <end position="422"/>
    </location>
</feature>
<evidence type="ECO:0000256" key="3">
    <source>
        <dbReference type="SAM" id="MobiDB-lite"/>
    </source>
</evidence>
<dbReference type="Pfam" id="PF07690">
    <property type="entry name" value="MFS_1"/>
    <property type="match status" value="1"/>
</dbReference>
<feature type="transmembrane region" description="Helical" evidence="4">
    <location>
        <begin position="341"/>
        <end position="362"/>
    </location>
</feature>
<feature type="transmembrane region" description="Helical" evidence="4">
    <location>
        <begin position="434"/>
        <end position="457"/>
    </location>
</feature>
<dbReference type="PROSITE" id="PS50850">
    <property type="entry name" value="MFS"/>
    <property type="match status" value="1"/>
</dbReference>
<dbReference type="AlphaFoldDB" id="A0AAJ0FI25"/>
<feature type="transmembrane region" description="Helical" evidence="4">
    <location>
        <begin position="143"/>
        <end position="161"/>
    </location>
</feature>
<feature type="domain" description="Major facilitator superfamily (MFS) profile" evidence="5">
    <location>
        <begin position="73"/>
        <end position="457"/>
    </location>
</feature>
<evidence type="ECO:0000313" key="7">
    <source>
        <dbReference type="Proteomes" id="UP001244011"/>
    </source>
</evidence>
<protein>
    <submittedName>
        <fullName evidence="6">MFS general substrate transporter</fullName>
    </submittedName>
</protein>
<dbReference type="PANTHER" id="PTHR11360:SF230">
    <property type="entry name" value="MONOCARBOXYLATE TRANSPORTER, PUTATIVE (AFU_ORTHOLOGUE AFUA_2G12790)-RELATED"/>
    <property type="match status" value="1"/>
</dbReference>
<dbReference type="GO" id="GO:0016020">
    <property type="term" value="C:membrane"/>
    <property type="evidence" value="ECO:0007669"/>
    <property type="project" value="UniProtKB-SubCell"/>
</dbReference>
<dbReference type="InterPro" id="IPR011701">
    <property type="entry name" value="MFS"/>
</dbReference>
<keyword evidence="4" id="KW-1133">Transmembrane helix</keyword>
<gene>
    <name evidence="6" type="ORF">QBC33DRAFT_577403</name>
</gene>
<feature type="transmembrane region" description="Helical" evidence="4">
    <location>
        <begin position="368"/>
        <end position="389"/>
    </location>
</feature>
<comment type="similarity">
    <text evidence="2">Belongs to the major facilitator superfamily. Monocarboxylate porter (TC 2.A.1.13) family.</text>
</comment>
<dbReference type="PANTHER" id="PTHR11360">
    <property type="entry name" value="MONOCARBOXYLATE TRANSPORTER"/>
    <property type="match status" value="1"/>
</dbReference>